<dbReference type="Gene3D" id="1.10.950.10">
    <property type="entry name" value="Villin headpiece domain"/>
    <property type="match status" value="1"/>
</dbReference>
<dbReference type="PANTHER" id="PTHR24213:SF9">
    <property type="entry name" value="UNCOORDINATED 115A, ISOFORM B-RELATED"/>
    <property type="match status" value="1"/>
</dbReference>
<dbReference type="InterPro" id="IPR000591">
    <property type="entry name" value="DEP_dom"/>
</dbReference>
<dbReference type="PANTHER" id="PTHR24213">
    <property type="entry name" value="ACTIN-BINDING LIM PROTEIN"/>
    <property type="match status" value="1"/>
</dbReference>
<feature type="region of interest" description="Disordered" evidence="8">
    <location>
        <begin position="703"/>
        <end position="884"/>
    </location>
</feature>
<dbReference type="Proteomes" id="UP000001357">
    <property type="component" value="Unassembled WGS sequence"/>
</dbReference>
<dbReference type="AlphaFoldDB" id="A9UTE0"/>
<dbReference type="PROSITE" id="PS51089">
    <property type="entry name" value="HP"/>
    <property type="match status" value="1"/>
</dbReference>
<dbReference type="InParanoid" id="A9UTE0"/>
<dbReference type="GO" id="GO:0016020">
    <property type="term" value="C:membrane"/>
    <property type="evidence" value="ECO:0007669"/>
    <property type="project" value="UniProtKB-SubCell"/>
</dbReference>
<feature type="coiled-coil region" evidence="7">
    <location>
        <begin position="606"/>
        <end position="641"/>
    </location>
</feature>
<feature type="region of interest" description="Disordered" evidence="8">
    <location>
        <begin position="344"/>
        <end position="400"/>
    </location>
</feature>
<feature type="domain" description="DEP" evidence="9">
    <location>
        <begin position="48"/>
        <end position="125"/>
    </location>
</feature>
<evidence type="ECO:0000256" key="5">
    <source>
        <dbReference type="ARBA" id="ARBA00023136"/>
    </source>
</evidence>
<keyword evidence="3" id="KW-0963">Cytoplasm</keyword>
<name>A9UTE0_MONBE</name>
<evidence type="ECO:0000256" key="3">
    <source>
        <dbReference type="ARBA" id="ARBA00022490"/>
    </source>
</evidence>
<evidence type="ECO:0000256" key="2">
    <source>
        <dbReference type="ARBA" id="ARBA00004245"/>
    </source>
</evidence>
<dbReference type="SUPFAM" id="SSF47050">
    <property type="entry name" value="VHP, Villin headpiece domain"/>
    <property type="match status" value="1"/>
</dbReference>
<feature type="compositionally biased region" description="Pro residues" evidence="8">
    <location>
        <begin position="813"/>
        <end position="823"/>
    </location>
</feature>
<evidence type="ECO:0000259" key="10">
    <source>
        <dbReference type="PROSITE" id="PS51089"/>
    </source>
</evidence>
<evidence type="ECO:0000313" key="11">
    <source>
        <dbReference type="EMBL" id="EDQ91475.1"/>
    </source>
</evidence>
<dbReference type="GO" id="GO:0035556">
    <property type="term" value="P:intracellular signal transduction"/>
    <property type="evidence" value="ECO:0007669"/>
    <property type="project" value="InterPro"/>
</dbReference>
<feature type="compositionally biased region" description="Basic residues" evidence="8">
    <location>
        <begin position="788"/>
        <end position="801"/>
    </location>
</feature>
<evidence type="ECO:0000256" key="7">
    <source>
        <dbReference type="SAM" id="Coils"/>
    </source>
</evidence>
<dbReference type="GO" id="GO:0015629">
    <property type="term" value="C:actin cytoskeleton"/>
    <property type="evidence" value="ECO:0000318"/>
    <property type="project" value="GO_Central"/>
</dbReference>
<evidence type="ECO:0000256" key="8">
    <source>
        <dbReference type="SAM" id="MobiDB-lite"/>
    </source>
</evidence>
<feature type="region of interest" description="Disordered" evidence="8">
    <location>
        <begin position="412"/>
        <end position="443"/>
    </location>
</feature>
<sequence length="1127" mass="122549">MDAEAMLMATPVAQPTNTTTTLSGKKPLVASGELTESELVELAQHMASQEGVPVFHTTDAHHRVITLLTGEDAVSWLLEQKLVLTSLDGINLCQRMLLQGHLKANRGVDAKVFEASNKATYRWNPILMDDSSDEDESDGDYLEIESEAYSSGTEDAMEYALDMGPSDRSYMHADGIDPNTVTPDTVVCLPCKTTSILRSTPTQFNDTLTASPKSRRRKRKLKWDFKSINFGVTYHASIYQRVSWFDMDVAMEAWDEEEDDERRRQLEGRWNHFEKDLPPGSKCRERVYYEQGTTRLAVLTRKAQERARRTGTDVTNELLSYLQAADRLYNDALAGLLFDGPPNEAASGSSRPAAADAIRPNSAPASPKLCADANVPDYFEASPSPSQATSVPSPVQALPSLATPSAKTLRDMAHRAGRHGPRDSLSGPDDKPKRTVHCPDGIPEVVDPCPATSGPLDNAAVPKSAARAQSPVTPEQMRLAQQRRTARVVLLDDEDDDAEEQVVAPRETSTDSAEPIAQPPGAIDTATTSERLSPRVPSPSGDRAASPISDGHSNKGAAGRARELKGLLAERVKLLDTGDASSKKQAHGDISRKIEQALAEREAHVRAQLESERAAREAAIKAELEQKRAARREHLQQQQQMQQSVVLTNDPAKTQALASPAEPLPSSPPLVREPSIDSAEIAEALASPTKKKIGFIRRSLRRLSSNSDDRNTESKSKRRRAPKPDTSTITENTASASLSARNPVAASEDASSGSGHAKGRLTDLIRLFENKTDAPASSDRSTQEPRRSIRRMFGRRSKKGRNSIADEEVPEIPLAPPAPPAPSAPTSAEITQTTAKTTTTTTTRASPSPSPVTTRKKAPVPLPLQSDARSEPNPAAPPVVPRKPGRESVFEVLVPVARVFERSPSAPKITPPVPTKPRAPAIADTLKATVSRFEAIAATDEHDSPQGSIDLLEVSPRLSLSTVQGRGSYDCAISGTWLPRQEESASRKPSHPAVQEQDSEAGSETCSETAGIEPVPPTAPRSSLSHTVTALRASPKASDAVQTCPKVESCTDEAPTNQAPNEESYFACEYLRCTAHEVLRRRGVDPAQKESYLSPSDFRQVFNMSRDDFVKLPLWRQQQKKKLARLF</sequence>
<feature type="region of interest" description="Disordered" evidence="8">
    <location>
        <begin position="456"/>
        <end position="560"/>
    </location>
</feature>
<keyword evidence="7" id="KW-0175">Coiled coil</keyword>
<dbReference type="KEGG" id="mbr:MONBRDRAFT_23434"/>
<keyword evidence="4" id="KW-0677">Repeat</keyword>
<organism evidence="11 12">
    <name type="scientific">Monosiga brevicollis</name>
    <name type="common">Choanoflagellate</name>
    <dbReference type="NCBI Taxonomy" id="81824"/>
    <lineage>
        <taxon>Eukaryota</taxon>
        <taxon>Choanoflagellata</taxon>
        <taxon>Craspedida</taxon>
        <taxon>Salpingoecidae</taxon>
        <taxon>Monosiga</taxon>
    </lineage>
</organism>
<dbReference type="GO" id="GO:0007010">
    <property type="term" value="P:cytoskeleton organization"/>
    <property type="evidence" value="ECO:0007669"/>
    <property type="project" value="InterPro"/>
</dbReference>
<feature type="compositionally biased region" description="Polar residues" evidence="8">
    <location>
        <begin position="383"/>
        <end position="393"/>
    </location>
</feature>
<evidence type="ECO:0000313" key="12">
    <source>
        <dbReference type="Proteomes" id="UP000001357"/>
    </source>
</evidence>
<dbReference type="PROSITE" id="PS50186">
    <property type="entry name" value="DEP"/>
    <property type="match status" value="1"/>
</dbReference>
<evidence type="ECO:0000259" key="9">
    <source>
        <dbReference type="PROSITE" id="PS50186"/>
    </source>
</evidence>
<dbReference type="STRING" id="81824.A9UTE0"/>
<proteinExistence type="predicted"/>
<reference evidence="11 12" key="1">
    <citation type="journal article" date="2008" name="Nature">
        <title>The genome of the choanoflagellate Monosiga brevicollis and the origin of metazoans.</title>
        <authorList>
            <consortium name="JGI Sequencing"/>
            <person name="King N."/>
            <person name="Westbrook M.J."/>
            <person name="Young S.L."/>
            <person name="Kuo A."/>
            <person name="Abedin M."/>
            <person name="Chapman J."/>
            <person name="Fairclough S."/>
            <person name="Hellsten U."/>
            <person name="Isogai Y."/>
            <person name="Letunic I."/>
            <person name="Marr M."/>
            <person name="Pincus D."/>
            <person name="Putnam N."/>
            <person name="Rokas A."/>
            <person name="Wright K.J."/>
            <person name="Zuzow R."/>
            <person name="Dirks W."/>
            <person name="Good M."/>
            <person name="Goodstein D."/>
            <person name="Lemons D."/>
            <person name="Li W."/>
            <person name="Lyons J.B."/>
            <person name="Morris A."/>
            <person name="Nichols S."/>
            <person name="Richter D.J."/>
            <person name="Salamov A."/>
            <person name="Bork P."/>
            <person name="Lim W.A."/>
            <person name="Manning G."/>
            <person name="Miller W.T."/>
            <person name="McGinnis W."/>
            <person name="Shapiro H."/>
            <person name="Tjian R."/>
            <person name="Grigoriev I.V."/>
            <person name="Rokhsar D."/>
        </authorList>
    </citation>
    <scope>NUCLEOTIDE SEQUENCE [LARGE SCALE GENOMIC DNA]</scope>
    <source>
        <strain evidence="12">MX1 / ATCC 50154</strain>
    </source>
</reference>
<dbReference type="InterPro" id="IPR036388">
    <property type="entry name" value="WH-like_DNA-bd_sf"/>
</dbReference>
<evidence type="ECO:0000256" key="4">
    <source>
        <dbReference type="ARBA" id="ARBA00022737"/>
    </source>
</evidence>
<dbReference type="OMA" id="DHAPHAN"/>
<feature type="domain" description="HP" evidence="10">
    <location>
        <begin position="1060"/>
        <end position="1127"/>
    </location>
</feature>
<dbReference type="GeneID" id="5889215"/>
<dbReference type="InterPro" id="IPR003128">
    <property type="entry name" value="Villin_headpiece"/>
</dbReference>
<feature type="region of interest" description="Disordered" evidence="8">
    <location>
        <begin position="980"/>
        <end position="1037"/>
    </location>
</feature>
<dbReference type="EMBL" id="CH991545">
    <property type="protein sequence ID" value="EDQ91475.1"/>
    <property type="molecule type" value="Genomic_DNA"/>
</dbReference>
<dbReference type="InterPro" id="IPR036886">
    <property type="entry name" value="Villin_headpiece_dom_sf"/>
</dbReference>
<dbReference type="eggNOG" id="ENOG502SGNH">
    <property type="taxonomic scope" value="Eukaryota"/>
</dbReference>
<dbReference type="RefSeq" id="XP_001743897.1">
    <property type="nucleotide sequence ID" value="XM_001743845.1"/>
</dbReference>
<keyword evidence="6" id="KW-0206">Cytoskeleton</keyword>
<evidence type="ECO:0008006" key="13">
    <source>
        <dbReference type="Google" id="ProtNLM"/>
    </source>
</evidence>
<dbReference type="Gene3D" id="1.10.10.10">
    <property type="entry name" value="Winged helix-like DNA-binding domain superfamily/Winged helix DNA-binding domain"/>
    <property type="match status" value="1"/>
</dbReference>
<dbReference type="GO" id="GO:0051015">
    <property type="term" value="F:actin filament binding"/>
    <property type="evidence" value="ECO:0000318"/>
    <property type="project" value="GO_Central"/>
</dbReference>
<dbReference type="Pfam" id="PF02209">
    <property type="entry name" value="VHP"/>
    <property type="match status" value="1"/>
</dbReference>
<dbReference type="SMART" id="SM00153">
    <property type="entry name" value="VHP"/>
    <property type="match status" value="1"/>
</dbReference>
<feature type="compositionally biased region" description="Polar residues" evidence="8">
    <location>
        <begin position="725"/>
        <end position="740"/>
    </location>
</feature>
<protein>
    <recommendedName>
        <fullName evidence="13">HP domain-containing protein</fullName>
    </recommendedName>
</protein>
<dbReference type="FunFam" id="1.10.950.10:FF:000003">
    <property type="entry name" value="supervillin isoform X2"/>
    <property type="match status" value="1"/>
</dbReference>
<keyword evidence="12" id="KW-1185">Reference proteome</keyword>
<keyword evidence="5" id="KW-0472">Membrane</keyword>
<dbReference type="InterPro" id="IPR051618">
    <property type="entry name" value="Actin-binding_LIM"/>
</dbReference>
<comment type="subcellular location">
    <subcellularLocation>
        <location evidence="2">Cytoplasm</location>
        <location evidence="2">Cytoskeleton</location>
    </subcellularLocation>
    <subcellularLocation>
        <location evidence="1">Membrane</location>
        <topology evidence="1">Peripheral membrane protein</topology>
    </subcellularLocation>
</comment>
<feature type="compositionally biased region" description="Low complexity" evidence="8">
    <location>
        <begin position="824"/>
        <end position="853"/>
    </location>
</feature>
<accession>A9UTE0</accession>
<feature type="compositionally biased region" description="Acidic residues" evidence="8">
    <location>
        <begin position="491"/>
        <end position="500"/>
    </location>
</feature>
<evidence type="ECO:0000256" key="1">
    <source>
        <dbReference type="ARBA" id="ARBA00004170"/>
    </source>
</evidence>
<feature type="compositionally biased region" description="Basic and acidic residues" evidence="8">
    <location>
        <begin position="760"/>
        <end position="772"/>
    </location>
</feature>
<gene>
    <name evidence="11" type="ORF">MONBRDRAFT_23434</name>
</gene>
<dbReference type="GO" id="GO:0030032">
    <property type="term" value="P:lamellipodium assembly"/>
    <property type="evidence" value="ECO:0000318"/>
    <property type="project" value="GO_Central"/>
</dbReference>
<evidence type="ECO:0000256" key="6">
    <source>
        <dbReference type="ARBA" id="ARBA00023212"/>
    </source>
</evidence>